<sequence length="156" mass="16874">MAELVDLTRNYSFYAIPVAWVLAIFPHGISLSLGKSIDKTAPRTYGECIANDQTLDKATKAMIHRCEGAQKNGFENLGLFAAAVVAGNLAGLPAETLNVLSGGYLASRVLYNLIYVTHTSEIMANVRSLTYFSGIGMIMALFIKSGNILSETTHRI</sequence>
<dbReference type="AlphaFoldDB" id="A0A0C3DEY4"/>
<keyword evidence="3 5" id="KW-1133">Transmembrane helix</keyword>
<proteinExistence type="predicted"/>
<feature type="transmembrane region" description="Helical" evidence="5">
    <location>
        <begin position="129"/>
        <end position="149"/>
    </location>
</feature>
<dbReference type="PANTHER" id="PTHR35371">
    <property type="entry name" value="INNER MEMBRANE PROTEIN"/>
    <property type="match status" value="1"/>
</dbReference>
<dbReference type="GO" id="GO:0016020">
    <property type="term" value="C:membrane"/>
    <property type="evidence" value="ECO:0007669"/>
    <property type="project" value="UniProtKB-SubCell"/>
</dbReference>
<evidence type="ECO:0000313" key="7">
    <source>
        <dbReference type="Proteomes" id="UP000054321"/>
    </source>
</evidence>
<dbReference type="EMBL" id="KN832877">
    <property type="protein sequence ID" value="KIN00528.1"/>
    <property type="molecule type" value="Genomic_DNA"/>
</dbReference>
<evidence type="ECO:0000256" key="4">
    <source>
        <dbReference type="ARBA" id="ARBA00023136"/>
    </source>
</evidence>
<evidence type="ECO:0000256" key="5">
    <source>
        <dbReference type="SAM" id="Phobius"/>
    </source>
</evidence>
<dbReference type="InParanoid" id="A0A0C3DEY4"/>
<evidence type="ECO:0000256" key="3">
    <source>
        <dbReference type="ARBA" id="ARBA00022989"/>
    </source>
</evidence>
<keyword evidence="2 5" id="KW-0812">Transmembrane</keyword>
<reference evidence="6 7" key="1">
    <citation type="submission" date="2014-04" db="EMBL/GenBank/DDBJ databases">
        <authorList>
            <consortium name="DOE Joint Genome Institute"/>
            <person name="Kuo A."/>
            <person name="Martino E."/>
            <person name="Perotto S."/>
            <person name="Kohler A."/>
            <person name="Nagy L.G."/>
            <person name="Floudas D."/>
            <person name="Copeland A."/>
            <person name="Barry K.W."/>
            <person name="Cichocki N."/>
            <person name="Veneault-Fourrey C."/>
            <person name="LaButti K."/>
            <person name="Lindquist E.A."/>
            <person name="Lipzen A."/>
            <person name="Lundell T."/>
            <person name="Morin E."/>
            <person name="Murat C."/>
            <person name="Sun H."/>
            <person name="Tunlid A."/>
            <person name="Henrissat B."/>
            <person name="Grigoriev I.V."/>
            <person name="Hibbett D.S."/>
            <person name="Martin F."/>
            <person name="Nordberg H.P."/>
            <person name="Cantor M.N."/>
            <person name="Hua S.X."/>
        </authorList>
    </citation>
    <scope>NUCLEOTIDE SEQUENCE [LARGE SCALE GENOMIC DNA]</scope>
    <source>
        <strain evidence="6 7">Zn</strain>
    </source>
</reference>
<protein>
    <recommendedName>
        <fullName evidence="8">MAPEG family protein</fullName>
    </recommendedName>
</protein>
<name>A0A0C3DEY4_OIDMZ</name>
<dbReference type="Pfam" id="PF01124">
    <property type="entry name" value="MAPEG"/>
    <property type="match status" value="1"/>
</dbReference>
<organism evidence="6 7">
    <name type="scientific">Oidiodendron maius (strain Zn)</name>
    <dbReference type="NCBI Taxonomy" id="913774"/>
    <lineage>
        <taxon>Eukaryota</taxon>
        <taxon>Fungi</taxon>
        <taxon>Dikarya</taxon>
        <taxon>Ascomycota</taxon>
        <taxon>Pezizomycotina</taxon>
        <taxon>Leotiomycetes</taxon>
        <taxon>Leotiomycetes incertae sedis</taxon>
        <taxon>Myxotrichaceae</taxon>
        <taxon>Oidiodendron</taxon>
    </lineage>
</organism>
<dbReference type="Gene3D" id="1.20.120.550">
    <property type="entry name" value="Membrane associated eicosanoid/glutathione metabolism-like domain"/>
    <property type="match status" value="1"/>
</dbReference>
<evidence type="ECO:0000256" key="1">
    <source>
        <dbReference type="ARBA" id="ARBA00004370"/>
    </source>
</evidence>
<dbReference type="InterPro" id="IPR001129">
    <property type="entry name" value="Membr-assoc_MAPEG"/>
</dbReference>
<dbReference type="Proteomes" id="UP000054321">
    <property type="component" value="Unassembled WGS sequence"/>
</dbReference>
<evidence type="ECO:0000256" key="2">
    <source>
        <dbReference type="ARBA" id="ARBA00022692"/>
    </source>
</evidence>
<dbReference type="PANTHER" id="PTHR35371:SF1">
    <property type="entry name" value="BLR7753 PROTEIN"/>
    <property type="match status" value="1"/>
</dbReference>
<evidence type="ECO:0008006" key="8">
    <source>
        <dbReference type="Google" id="ProtNLM"/>
    </source>
</evidence>
<dbReference type="SUPFAM" id="SSF161084">
    <property type="entry name" value="MAPEG domain-like"/>
    <property type="match status" value="1"/>
</dbReference>
<dbReference type="HOGENOM" id="CLU_110778_0_2_1"/>
<keyword evidence="7" id="KW-1185">Reference proteome</keyword>
<feature type="transmembrane region" description="Helical" evidence="5">
    <location>
        <begin position="12"/>
        <end position="33"/>
    </location>
</feature>
<dbReference type="OrthoDB" id="2122304at2759"/>
<gene>
    <name evidence="6" type="ORF">OIDMADRAFT_19570</name>
</gene>
<evidence type="ECO:0000313" key="6">
    <source>
        <dbReference type="EMBL" id="KIN00528.1"/>
    </source>
</evidence>
<comment type="subcellular location">
    <subcellularLocation>
        <location evidence="1">Membrane</location>
    </subcellularLocation>
</comment>
<dbReference type="InterPro" id="IPR023352">
    <property type="entry name" value="MAPEG-like_dom_sf"/>
</dbReference>
<reference evidence="7" key="2">
    <citation type="submission" date="2015-01" db="EMBL/GenBank/DDBJ databases">
        <title>Evolutionary Origins and Diversification of the Mycorrhizal Mutualists.</title>
        <authorList>
            <consortium name="DOE Joint Genome Institute"/>
            <consortium name="Mycorrhizal Genomics Consortium"/>
            <person name="Kohler A."/>
            <person name="Kuo A."/>
            <person name="Nagy L.G."/>
            <person name="Floudas D."/>
            <person name="Copeland A."/>
            <person name="Barry K.W."/>
            <person name="Cichocki N."/>
            <person name="Veneault-Fourrey C."/>
            <person name="LaButti K."/>
            <person name="Lindquist E.A."/>
            <person name="Lipzen A."/>
            <person name="Lundell T."/>
            <person name="Morin E."/>
            <person name="Murat C."/>
            <person name="Riley R."/>
            <person name="Ohm R."/>
            <person name="Sun H."/>
            <person name="Tunlid A."/>
            <person name="Henrissat B."/>
            <person name="Grigoriev I.V."/>
            <person name="Hibbett D.S."/>
            <person name="Martin F."/>
        </authorList>
    </citation>
    <scope>NUCLEOTIDE SEQUENCE [LARGE SCALE GENOMIC DNA]</scope>
    <source>
        <strain evidence="7">Zn</strain>
    </source>
</reference>
<keyword evidence="4 5" id="KW-0472">Membrane</keyword>
<accession>A0A0C3DEY4</accession>